<keyword evidence="10" id="KW-0238">DNA-binding</keyword>
<dbReference type="Gene3D" id="3.30.230.10">
    <property type="match status" value="1"/>
</dbReference>
<dbReference type="GO" id="GO:0003677">
    <property type="term" value="F:DNA binding"/>
    <property type="evidence" value="ECO:0007669"/>
    <property type="project" value="UniProtKB-KW"/>
</dbReference>
<evidence type="ECO:0000256" key="11">
    <source>
        <dbReference type="ARBA" id="ARBA00023235"/>
    </source>
</evidence>
<dbReference type="PRINTS" id="PR00418">
    <property type="entry name" value="TPI2FAMILY"/>
</dbReference>
<evidence type="ECO:0000256" key="2">
    <source>
        <dbReference type="ARBA" id="ARBA00001946"/>
    </source>
</evidence>
<comment type="caution">
    <text evidence="14">The sequence shown here is derived from an EMBL/GenBank/DDBJ whole genome shotgun (WGS) entry which is preliminary data.</text>
</comment>
<dbReference type="GO" id="GO:0005524">
    <property type="term" value="F:ATP binding"/>
    <property type="evidence" value="ECO:0007669"/>
    <property type="project" value="UniProtKB-KW"/>
</dbReference>
<dbReference type="EC" id="5.6.2.2" evidence="4"/>
<dbReference type="NCBIfam" id="NF004189">
    <property type="entry name" value="PRK05644.1"/>
    <property type="match status" value="1"/>
</dbReference>
<dbReference type="PATRIC" id="fig|1618761.3.peg.211"/>
<reference evidence="14 15" key="1">
    <citation type="journal article" date="2015" name="Nature">
        <title>rRNA introns, odd ribosomes, and small enigmatic genomes across a large radiation of phyla.</title>
        <authorList>
            <person name="Brown C.T."/>
            <person name="Hug L.A."/>
            <person name="Thomas B.C."/>
            <person name="Sharon I."/>
            <person name="Castelle C.J."/>
            <person name="Singh A."/>
            <person name="Wilkins M.J."/>
            <person name="Williams K.H."/>
            <person name="Banfield J.F."/>
        </authorList>
    </citation>
    <scope>NUCLEOTIDE SEQUENCE [LARGE SCALE GENOMIC DNA]</scope>
</reference>
<name>A0A0G0EHJ0_9BACT</name>
<evidence type="ECO:0000256" key="12">
    <source>
        <dbReference type="SAM" id="MobiDB-lite"/>
    </source>
</evidence>
<feature type="domain" description="Toprim" evidence="13">
    <location>
        <begin position="454"/>
        <end position="568"/>
    </location>
</feature>
<dbReference type="InterPro" id="IPR018522">
    <property type="entry name" value="TopoIIA_CS"/>
</dbReference>
<evidence type="ECO:0000256" key="8">
    <source>
        <dbReference type="ARBA" id="ARBA00022842"/>
    </source>
</evidence>
<comment type="similarity">
    <text evidence="3">Belongs to the type II topoisomerase GyrB family.</text>
</comment>
<evidence type="ECO:0000256" key="1">
    <source>
        <dbReference type="ARBA" id="ARBA00000185"/>
    </source>
</evidence>
<dbReference type="CDD" id="cd03366">
    <property type="entry name" value="TOPRIM_TopoIIA_GyrB"/>
    <property type="match status" value="1"/>
</dbReference>
<keyword evidence="7" id="KW-0067">ATP-binding</keyword>
<keyword evidence="5" id="KW-0479">Metal-binding</keyword>
<dbReference type="InterPro" id="IPR000565">
    <property type="entry name" value="Topo_IIA_B"/>
</dbReference>
<dbReference type="AlphaFoldDB" id="A0A0G0EHJ0"/>
<organism evidence="14 15">
    <name type="scientific">Candidatus Nomurabacteria bacterium GW2011_GWE1_35_16</name>
    <dbReference type="NCBI Taxonomy" id="1618761"/>
    <lineage>
        <taxon>Bacteria</taxon>
        <taxon>Candidatus Nomuraibacteriota</taxon>
    </lineage>
</organism>
<dbReference type="GO" id="GO:0006265">
    <property type="term" value="P:DNA topological change"/>
    <property type="evidence" value="ECO:0007669"/>
    <property type="project" value="InterPro"/>
</dbReference>
<dbReference type="SMART" id="SM00387">
    <property type="entry name" value="HATPase_c"/>
    <property type="match status" value="1"/>
</dbReference>
<evidence type="ECO:0000313" key="15">
    <source>
        <dbReference type="Proteomes" id="UP000034952"/>
    </source>
</evidence>
<dbReference type="Pfam" id="PF00986">
    <property type="entry name" value="DNA_gyraseB_C"/>
    <property type="match status" value="1"/>
</dbReference>
<dbReference type="Gene3D" id="3.30.565.10">
    <property type="entry name" value="Histidine kinase-like ATPase, C-terminal domain"/>
    <property type="match status" value="1"/>
</dbReference>
<dbReference type="InterPro" id="IPR014721">
    <property type="entry name" value="Ribsml_uS5_D2-typ_fold_subgr"/>
</dbReference>
<keyword evidence="9" id="KW-0799">Topoisomerase</keyword>
<dbReference type="InterPro" id="IPR020568">
    <property type="entry name" value="Ribosomal_Su5_D2-typ_SF"/>
</dbReference>
<accession>A0A0G0EHJ0</accession>
<evidence type="ECO:0000256" key="6">
    <source>
        <dbReference type="ARBA" id="ARBA00022741"/>
    </source>
</evidence>
<dbReference type="CDD" id="cd16928">
    <property type="entry name" value="HATPase_GyrB-like"/>
    <property type="match status" value="1"/>
</dbReference>
<dbReference type="Pfam" id="PF02518">
    <property type="entry name" value="HATPase_c"/>
    <property type="match status" value="1"/>
</dbReference>
<dbReference type="Pfam" id="PF01751">
    <property type="entry name" value="Toprim"/>
    <property type="match status" value="1"/>
</dbReference>
<dbReference type="InterPro" id="IPR013506">
    <property type="entry name" value="Topo_IIA_bsu_dom2"/>
</dbReference>
<dbReference type="InterPro" id="IPR036890">
    <property type="entry name" value="HATPase_C_sf"/>
</dbReference>
<proteinExistence type="inferred from homology"/>
<evidence type="ECO:0000256" key="3">
    <source>
        <dbReference type="ARBA" id="ARBA00010708"/>
    </source>
</evidence>
<dbReference type="PROSITE" id="PS00177">
    <property type="entry name" value="TOPOISOMERASE_II"/>
    <property type="match status" value="1"/>
</dbReference>
<dbReference type="SUPFAM" id="SSF56719">
    <property type="entry name" value="Type II DNA topoisomerase"/>
    <property type="match status" value="1"/>
</dbReference>
<evidence type="ECO:0000313" key="14">
    <source>
        <dbReference type="EMBL" id="KKP66737.1"/>
    </source>
</evidence>
<dbReference type="Gene3D" id="3.40.50.670">
    <property type="match status" value="1"/>
</dbReference>
<dbReference type="InterPro" id="IPR003594">
    <property type="entry name" value="HATPase_dom"/>
</dbReference>
<comment type="catalytic activity">
    <reaction evidence="1">
        <text>ATP-dependent breakage, passage and rejoining of double-stranded DNA.</text>
        <dbReference type="EC" id="5.6.2.2"/>
    </reaction>
</comment>
<dbReference type="CDD" id="cd00822">
    <property type="entry name" value="TopoII_Trans_DNA_gyrase"/>
    <property type="match status" value="1"/>
</dbReference>
<keyword evidence="11" id="KW-0413">Isomerase</keyword>
<comment type="cofactor">
    <cofactor evidence="2">
        <name>Mg(2+)</name>
        <dbReference type="ChEBI" id="CHEBI:18420"/>
    </cofactor>
</comment>
<dbReference type="PROSITE" id="PS50880">
    <property type="entry name" value="TOPRIM"/>
    <property type="match status" value="1"/>
</dbReference>
<dbReference type="SMART" id="SM00433">
    <property type="entry name" value="TOP2c"/>
    <property type="match status" value="1"/>
</dbReference>
<dbReference type="InterPro" id="IPR001241">
    <property type="entry name" value="Topo_IIA"/>
</dbReference>
<dbReference type="FunFam" id="3.30.230.10:FF:000005">
    <property type="entry name" value="DNA gyrase subunit B"/>
    <property type="match status" value="1"/>
</dbReference>
<evidence type="ECO:0000256" key="7">
    <source>
        <dbReference type="ARBA" id="ARBA00022840"/>
    </source>
</evidence>
<dbReference type="GO" id="GO:0046872">
    <property type="term" value="F:metal ion binding"/>
    <property type="evidence" value="ECO:0007669"/>
    <property type="project" value="UniProtKB-KW"/>
</dbReference>
<dbReference type="Proteomes" id="UP000034952">
    <property type="component" value="Unassembled WGS sequence"/>
</dbReference>
<dbReference type="SUPFAM" id="SSF55874">
    <property type="entry name" value="ATPase domain of HSP90 chaperone/DNA topoisomerase II/histidine kinase"/>
    <property type="match status" value="1"/>
</dbReference>
<sequence>MAKKEEKKVKKEGSYGADQISVLEGLEPVRRRPGMYIGSTGIDGLHHLIWEIFDNSRDEAMGGFCDRIEVTMLPDNSVRVVDNGRGIPVDIHAKTKVSALETVMTTLHAGGKFGGDDSGYKVSGGLHGVGASVVNALSIYTKAEVHKDGGKYVQEYSQGKKKAAVKKVGSSKEHGTIISFRPDEEIFKQVTFDWDTVVAHLRQQAYLVKGLRIDIIDARQWDPITGGKGKSSDYDNAFWFRELEIEVPSTTFYFEGGLVSLVKFYNKAEKPIHSSVFYVDKEVDGVGVEVALQYVDNFSSDIIPFANNIHNPEGGTHITGFKTALTRVINTYGKKNNLIKEADGGFTGDDVLEGLTAVVSVKLREIQFEGQTKAKLGSTEAQGAVATAFGESFSAFLEENPDEAKSMISKSLLALRARKAAKAAKDSILRKGALEGMTLPGKLADCQVKDAESGELFIVEGDSAGGTAKMGRDRKTQAILPLRGKILNVERARLDRMLGSEQIKNLVIAMGTSIGDTFDLEKMRYHKIILATDADVDGAHIRTLILTLMYRYFRPVLDAGYVYIAQPPLFKIKIGKEISYAYTDEERDKILGKDAPSLEDLLTESANEEGSEEVEEEESEEISKNQTVKTKQQSNKIHIQRYKGLGEMNSDELWETTMDPKTRILKQVSVVDAEDANKVFDMLMGSEVPPRKSFITSHAKMANLDI</sequence>
<dbReference type="EMBL" id="LBPY01000003">
    <property type="protein sequence ID" value="KKP66737.1"/>
    <property type="molecule type" value="Genomic_DNA"/>
</dbReference>
<keyword evidence="8" id="KW-0460">Magnesium</keyword>
<dbReference type="InterPro" id="IPR013760">
    <property type="entry name" value="Topo_IIA-like_dom_sf"/>
</dbReference>
<dbReference type="InterPro" id="IPR002288">
    <property type="entry name" value="DNA_gyrase_B_C"/>
</dbReference>
<dbReference type="PANTHER" id="PTHR45866:SF1">
    <property type="entry name" value="DNA GYRASE SUBUNIT B, MITOCHONDRIAL"/>
    <property type="match status" value="1"/>
</dbReference>
<protein>
    <recommendedName>
        <fullName evidence="4">DNA topoisomerase (ATP-hydrolyzing)</fullName>
        <ecNumber evidence="4">5.6.2.2</ecNumber>
    </recommendedName>
</protein>
<dbReference type="PRINTS" id="PR01159">
    <property type="entry name" value="DNAGYRASEB"/>
</dbReference>
<keyword evidence="6" id="KW-0547">Nucleotide-binding</keyword>
<feature type="region of interest" description="Disordered" evidence="12">
    <location>
        <begin position="604"/>
        <end position="626"/>
    </location>
</feature>
<feature type="compositionally biased region" description="Acidic residues" evidence="12">
    <location>
        <begin position="606"/>
        <end position="620"/>
    </location>
</feature>
<evidence type="ECO:0000256" key="10">
    <source>
        <dbReference type="ARBA" id="ARBA00023125"/>
    </source>
</evidence>
<gene>
    <name evidence="14" type="ORF">UR64_C0003G0030</name>
</gene>
<evidence type="ECO:0000256" key="9">
    <source>
        <dbReference type="ARBA" id="ARBA00023029"/>
    </source>
</evidence>
<evidence type="ECO:0000259" key="13">
    <source>
        <dbReference type="PROSITE" id="PS50880"/>
    </source>
</evidence>
<dbReference type="InterPro" id="IPR034160">
    <property type="entry name" value="TOPRIM_GyrB"/>
</dbReference>
<dbReference type="Pfam" id="PF00204">
    <property type="entry name" value="DNA_gyraseB"/>
    <property type="match status" value="1"/>
</dbReference>
<dbReference type="PANTHER" id="PTHR45866">
    <property type="entry name" value="DNA GYRASE/TOPOISOMERASE SUBUNIT B"/>
    <property type="match status" value="1"/>
</dbReference>
<dbReference type="GO" id="GO:0003918">
    <property type="term" value="F:DNA topoisomerase type II (double strand cut, ATP-hydrolyzing) activity"/>
    <property type="evidence" value="ECO:0007669"/>
    <property type="project" value="UniProtKB-EC"/>
</dbReference>
<dbReference type="InterPro" id="IPR006171">
    <property type="entry name" value="TOPRIM_dom"/>
</dbReference>
<dbReference type="SUPFAM" id="SSF54211">
    <property type="entry name" value="Ribosomal protein S5 domain 2-like"/>
    <property type="match status" value="1"/>
</dbReference>
<evidence type="ECO:0000256" key="4">
    <source>
        <dbReference type="ARBA" id="ARBA00012895"/>
    </source>
</evidence>
<evidence type="ECO:0000256" key="5">
    <source>
        <dbReference type="ARBA" id="ARBA00022723"/>
    </source>
</evidence>
<dbReference type="FunFam" id="3.30.565.10:FF:000002">
    <property type="entry name" value="DNA gyrase subunit B"/>
    <property type="match status" value="1"/>
</dbReference>
<dbReference type="InterPro" id="IPR013759">
    <property type="entry name" value="Topo_IIA_B_C"/>
</dbReference>